<evidence type="ECO:0000313" key="6">
    <source>
        <dbReference type="Proteomes" id="UP000732377"/>
    </source>
</evidence>
<dbReference type="SUPFAM" id="SSF52518">
    <property type="entry name" value="Thiamin diphosphate-binding fold (THDP-binding)"/>
    <property type="match status" value="1"/>
</dbReference>
<dbReference type="RefSeq" id="WP_273380991.1">
    <property type="nucleotide sequence ID" value="NZ_PIUK01000223.1"/>
</dbReference>
<dbReference type="PANTHER" id="PTHR47514">
    <property type="entry name" value="TRANSKETOLASE N-TERMINAL SECTION-RELATED"/>
    <property type="match status" value="1"/>
</dbReference>
<dbReference type="EMBL" id="PIUK01000223">
    <property type="protein sequence ID" value="MBY6277683.1"/>
    <property type="molecule type" value="Genomic_DNA"/>
</dbReference>
<gene>
    <name evidence="5" type="ORF">CWE10_16050</name>
</gene>
<dbReference type="Gene3D" id="3.40.50.970">
    <property type="match status" value="1"/>
</dbReference>
<dbReference type="InterPro" id="IPR005474">
    <property type="entry name" value="Transketolase_N"/>
</dbReference>
<evidence type="ECO:0000256" key="2">
    <source>
        <dbReference type="ARBA" id="ARBA00007131"/>
    </source>
</evidence>
<dbReference type="AlphaFoldDB" id="A0A953IAW6"/>
<evidence type="ECO:0000259" key="4">
    <source>
        <dbReference type="Pfam" id="PF00456"/>
    </source>
</evidence>
<accession>A0A953IAW6</accession>
<dbReference type="InterPro" id="IPR029061">
    <property type="entry name" value="THDP-binding"/>
</dbReference>
<comment type="cofactor">
    <cofactor evidence="1">
        <name>thiamine diphosphate</name>
        <dbReference type="ChEBI" id="CHEBI:58937"/>
    </cofactor>
</comment>
<comment type="caution">
    <text evidence="5">The sequence shown here is derived from an EMBL/GenBank/DDBJ whole genome shotgun (WGS) entry which is preliminary data.</text>
</comment>
<dbReference type="PANTHER" id="PTHR47514:SF1">
    <property type="entry name" value="TRANSKETOLASE N-TERMINAL SECTION-RELATED"/>
    <property type="match status" value="1"/>
</dbReference>
<feature type="domain" description="Transketolase N-terminal" evidence="4">
    <location>
        <begin position="11"/>
        <end position="273"/>
    </location>
</feature>
<evidence type="ECO:0000313" key="5">
    <source>
        <dbReference type="EMBL" id="MBY6277683.1"/>
    </source>
</evidence>
<keyword evidence="3" id="KW-0786">Thiamine pyrophosphate</keyword>
<dbReference type="Pfam" id="PF00456">
    <property type="entry name" value="Transketolase_N"/>
    <property type="match status" value="1"/>
</dbReference>
<evidence type="ECO:0000256" key="3">
    <source>
        <dbReference type="ARBA" id="ARBA00023052"/>
    </source>
</evidence>
<organism evidence="5 6">
    <name type="scientific">Symbiobacterium thermophilum</name>
    <dbReference type="NCBI Taxonomy" id="2734"/>
    <lineage>
        <taxon>Bacteria</taxon>
        <taxon>Bacillati</taxon>
        <taxon>Bacillota</taxon>
        <taxon>Clostridia</taxon>
        <taxon>Eubacteriales</taxon>
        <taxon>Symbiobacteriaceae</taxon>
        <taxon>Symbiobacterium</taxon>
    </lineage>
</organism>
<proteinExistence type="inferred from homology"/>
<sequence>MTAPDVPLLTEIAKRIRVHVIRTVLRLGSGHLGGSLSAAEILSVLYFHTLRIRPEEPDWPGRDRFILSKGHAALAYYAALAERGYFPPDELAGFGALGSRLQGHPDMRRTPGVDMSTGSLGQGLSAGVGMALAARIRGEGWRTYVLLGDGEIQEGQVWEAAMLAGELRLTGLTAILDFNRLSQTRSTTGAHPPDLLPGRWRGFGWEVREVDGHDVSALAAALDRPADGRPLLVVAHTVKGRGVSFMEGRLEWHSHPLTREQAEQALAELGVRP</sequence>
<dbReference type="CDD" id="cd02012">
    <property type="entry name" value="TPP_TK"/>
    <property type="match status" value="1"/>
</dbReference>
<reference evidence="5" key="1">
    <citation type="submission" date="2017-11" db="EMBL/GenBank/DDBJ databases">
        <title>Three new genomes from thermophilic consortium.</title>
        <authorList>
            <person name="Quaggio R."/>
            <person name="Amgarten D."/>
            <person name="Setubal J.C."/>
        </authorList>
    </citation>
    <scope>NUCLEOTIDE SEQUENCE</scope>
    <source>
        <strain evidence="5">ZCTH01-B2</strain>
    </source>
</reference>
<comment type="similarity">
    <text evidence="2">Belongs to the transketolase family.</text>
</comment>
<protein>
    <submittedName>
        <fullName evidence="5">Transketolase</fullName>
    </submittedName>
</protein>
<evidence type="ECO:0000256" key="1">
    <source>
        <dbReference type="ARBA" id="ARBA00001964"/>
    </source>
</evidence>
<name>A0A953IAW6_SYMTR</name>
<dbReference type="Proteomes" id="UP000732377">
    <property type="component" value="Unassembled WGS sequence"/>
</dbReference>